<dbReference type="PATRIC" id="fig|1365250.3.peg.3591"/>
<dbReference type="EMBL" id="AUYB01000120">
    <property type="protein sequence ID" value="KZN33926.1"/>
    <property type="molecule type" value="Genomic_DNA"/>
</dbReference>
<dbReference type="GO" id="GO:0016810">
    <property type="term" value="F:hydrolase activity, acting on carbon-nitrogen (but not peptide) bonds"/>
    <property type="evidence" value="ECO:0007669"/>
    <property type="project" value="InterPro"/>
</dbReference>
<gene>
    <name evidence="1" type="ORF">N475_19470</name>
</gene>
<evidence type="ECO:0008006" key="3">
    <source>
        <dbReference type="Google" id="ProtNLM"/>
    </source>
</evidence>
<proteinExistence type="predicted"/>
<dbReference type="Proteomes" id="UP000076643">
    <property type="component" value="Unassembled WGS sequence"/>
</dbReference>
<dbReference type="AlphaFoldDB" id="A0A166VVU2"/>
<dbReference type="InterPro" id="IPR011059">
    <property type="entry name" value="Metal-dep_hydrolase_composite"/>
</dbReference>
<evidence type="ECO:0000313" key="2">
    <source>
        <dbReference type="Proteomes" id="UP000076643"/>
    </source>
</evidence>
<accession>A0A166VVU2</accession>
<reference evidence="1 2" key="1">
    <citation type="submission" date="2013-07" db="EMBL/GenBank/DDBJ databases">
        <title>Comparative Genomic and Metabolomic Analysis of Twelve Strains of Pseudoalteromonas luteoviolacea.</title>
        <authorList>
            <person name="Vynne N.G."/>
            <person name="Mansson M."/>
            <person name="Gram L."/>
        </authorList>
    </citation>
    <scope>NUCLEOTIDE SEQUENCE [LARGE SCALE GENOMIC DNA]</scope>
    <source>
        <strain evidence="1 2">DSM 6061</strain>
    </source>
</reference>
<dbReference type="RefSeq" id="WP_063358124.1">
    <property type="nucleotide sequence ID" value="NZ_AQHB01000023.1"/>
</dbReference>
<name>A0A166VVU2_9GAMM</name>
<comment type="caution">
    <text evidence="1">The sequence shown here is derived from an EMBL/GenBank/DDBJ whole genome shotgun (WGS) entry which is preliminary data.</text>
</comment>
<sequence length="80" mass="8962">MNSNFFIDTNTQKIANQKRLCFWCSHRRFGLVEEASVADLILTDGNPLENMASLLKGVLVKGFKPVEIYDAIAGNYHTGE</sequence>
<evidence type="ECO:0000313" key="1">
    <source>
        <dbReference type="EMBL" id="KZN33926.1"/>
    </source>
</evidence>
<dbReference type="Gene3D" id="2.30.40.10">
    <property type="entry name" value="Urease, subunit C, domain 1"/>
    <property type="match status" value="1"/>
</dbReference>
<organism evidence="1 2">
    <name type="scientific">Pseudoalteromonas luteoviolacea DSM 6061</name>
    <dbReference type="NCBI Taxonomy" id="1365250"/>
    <lineage>
        <taxon>Bacteria</taxon>
        <taxon>Pseudomonadati</taxon>
        <taxon>Pseudomonadota</taxon>
        <taxon>Gammaproteobacteria</taxon>
        <taxon>Alteromonadales</taxon>
        <taxon>Pseudoalteromonadaceae</taxon>
        <taxon>Pseudoalteromonas</taxon>
    </lineage>
</organism>
<protein>
    <recommendedName>
        <fullName evidence="3">Amidohydrolase-related domain-containing protein</fullName>
    </recommendedName>
</protein>
<keyword evidence="2" id="KW-1185">Reference proteome</keyword>